<reference evidence="6" key="1">
    <citation type="journal article" date="2015" name="Proc. Natl. Acad. Sci. U.S.A.">
        <title>Networks of energetic and metabolic interactions define dynamics in microbial communities.</title>
        <authorList>
            <person name="Embree M."/>
            <person name="Liu J.K."/>
            <person name="Al-Bassam M.M."/>
            <person name="Zengler K."/>
        </authorList>
    </citation>
    <scope>NUCLEOTIDE SEQUENCE</scope>
</reference>
<evidence type="ECO:0000259" key="5">
    <source>
        <dbReference type="PROSITE" id="PS50893"/>
    </source>
</evidence>
<protein>
    <submittedName>
        <fullName evidence="6">Teichoic acid export atp-binding protein tagh</fullName>
        <ecNumber evidence="6">3.6.3.40</ecNumber>
    </submittedName>
</protein>
<dbReference type="Pfam" id="PF00005">
    <property type="entry name" value="ABC_tran"/>
    <property type="match status" value="1"/>
</dbReference>
<dbReference type="InterPro" id="IPR027417">
    <property type="entry name" value="P-loop_NTPase"/>
</dbReference>
<dbReference type="PANTHER" id="PTHR46743">
    <property type="entry name" value="TEICHOIC ACIDS EXPORT ATP-BINDING PROTEIN TAGH"/>
    <property type="match status" value="1"/>
</dbReference>
<evidence type="ECO:0000256" key="2">
    <source>
        <dbReference type="ARBA" id="ARBA00022448"/>
    </source>
</evidence>
<comment type="similarity">
    <text evidence="1">Belongs to the ABC transporter superfamily.</text>
</comment>
<dbReference type="GO" id="GO:0016887">
    <property type="term" value="F:ATP hydrolysis activity"/>
    <property type="evidence" value="ECO:0007669"/>
    <property type="project" value="InterPro"/>
</dbReference>
<dbReference type="InterPro" id="IPR050683">
    <property type="entry name" value="Bact_Polysacc_Export_ATP-bd"/>
</dbReference>
<dbReference type="SUPFAM" id="SSF52540">
    <property type="entry name" value="P-loop containing nucleoside triphosphate hydrolases"/>
    <property type="match status" value="1"/>
</dbReference>
<dbReference type="InterPro" id="IPR029439">
    <property type="entry name" value="Wzt_C"/>
</dbReference>
<dbReference type="GO" id="GO:0016020">
    <property type="term" value="C:membrane"/>
    <property type="evidence" value="ECO:0007669"/>
    <property type="project" value="InterPro"/>
</dbReference>
<dbReference type="PROSITE" id="PS50893">
    <property type="entry name" value="ABC_TRANSPORTER_2"/>
    <property type="match status" value="1"/>
</dbReference>
<evidence type="ECO:0000313" key="6">
    <source>
        <dbReference type="EMBL" id="KUG14891.1"/>
    </source>
</evidence>
<dbReference type="InterPro" id="IPR015860">
    <property type="entry name" value="ABC_transpr_TagH-like"/>
</dbReference>
<evidence type="ECO:0000256" key="1">
    <source>
        <dbReference type="ARBA" id="ARBA00005417"/>
    </source>
</evidence>
<dbReference type="SMART" id="SM00382">
    <property type="entry name" value="AAA"/>
    <property type="match status" value="1"/>
</dbReference>
<dbReference type="Gene3D" id="2.70.50.60">
    <property type="entry name" value="abc- transporter (atp binding component) like domain"/>
    <property type="match status" value="1"/>
</dbReference>
<name>A0A0W8F1W6_9ZZZZ</name>
<evidence type="ECO:0000256" key="3">
    <source>
        <dbReference type="ARBA" id="ARBA00022741"/>
    </source>
</evidence>
<sequence>MSDEIAVQVRGLGKKYTIGGPQEKYHTIRDAIANSVKAPFRRLSRRQGADKSQNEFWALKDVSFDVYEGEVIGIIGRNGAGKSTLLKILSQITTPTEGEVDIFGRVGSLLEVGTGFHPELTGRENIFLSGSILGMRKREIENKLDDIVKFSEIEKFLDTPVKRYSSGMYVRLAFAVAAHLEPEILVVDEVLAVGDVAFQKKCLGKMETVAKEGRTVLFVSHNMAAIDALCSRCILIQGGMLNQIGSSNEIVKNYVKELYCQHKNIPLKERFDRQGSGEIRVENVHFGTPDDAKCGIWITGKDALIEIDYRSKEGKTYRNIEIAIGIKKIDQTPLLYLGTKVTHQDLESFHDSGSSICKIIRLPLEPGRYSITLEIKQNGIIVDYISSAASIDVAEGDYYGTGVIWPYGAFLCDYTWKHRELT</sequence>
<evidence type="ECO:0000256" key="4">
    <source>
        <dbReference type="ARBA" id="ARBA00022840"/>
    </source>
</evidence>
<dbReference type="EC" id="3.6.3.40" evidence="6"/>
<dbReference type="InterPro" id="IPR003593">
    <property type="entry name" value="AAA+_ATPase"/>
</dbReference>
<dbReference type="PANTHER" id="PTHR46743:SF2">
    <property type="entry name" value="TEICHOIC ACIDS EXPORT ATP-BINDING PROTEIN TAGH"/>
    <property type="match status" value="1"/>
</dbReference>
<feature type="domain" description="ABC transporter" evidence="5">
    <location>
        <begin position="44"/>
        <end position="263"/>
    </location>
</feature>
<accession>A0A0W8F1W6</accession>
<keyword evidence="2" id="KW-0813">Transport</keyword>
<dbReference type="GO" id="GO:0140359">
    <property type="term" value="F:ABC-type transporter activity"/>
    <property type="evidence" value="ECO:0007669"/>
    <property type="project" value="InterPro"/>
</dbReference>
<dbReference type="CDD" id="cd10147">
    <property type="entry name" value="Wzt_C-like"/>
    <property type="match status" value="1"/>
</dbReference>
<dbReference type="GO" id="GO:0005524">
    <property type="term" value="F:ATP binding"/>
    <property type="evidence" value="ECO:0007669"/>
    <property type="project" value="UniProtKB-KW"/>
</dbReference>
<gene>
    <name evidence="6" type="ORF">ASZ90_015453</name>
</gene>
<dbReference type="EMBL" id="LNQE01001607">
    <property type="protein sequence ID" value="KUG14891.1"/>
    <property type="molecule type" value="Genomic_DNA"/>
</dbReference>
<dbReference type="Pfam" id="PF14524">
    <property type="entry name" value="Wzt_C"/>
    <property type="match status" value="1"/>
</dbReference>
<organism evidence="6">
    <name type="scientific">hydrocarbon metagenome</name>
    <dbReference type="NCBI Taxonomy" id="938273"/>
    <lineage>
        <taxon>unclassified sequences</taxon>
        <taxon>metagenomes</taxon>
        <taxon>ecological metagenomes</taxon>
    </lineage>
</organism>
<dbReference type="AlphaFoldDB" id="A0A0W8F1W6"/>
<keyword evidence="4 6" id="KW-0067">ATP-binding</keyword>
<dbReference type="Gene3D" id="3.40.50.300">
    <property type="entry name" value="P-loop containing nucleotide triphosphate hydrolases"/>
    <property type="match status" value="1"/>
</dbReference>
<keyword evidence="6" id="KW-0378">Hydrolase</keyword>
<dbReference type="CDD" id="cd03220">
    <property type="entry name" value="ABC_KpsT_Wzt"/>
    <property type="match status" value="1"/>
</dbReference>
<dbReference type="InterPro" id="IPR003439">
    <property type="entry name" value="ABC_transporter-like_ATP-bd"/>
</dbReference>
<keyword evidence="3" id="KW-0547">Nucleotide-binding</keyword>
<proteinExistence type="inferred from homology"/>
<comment type="caution">
    <text evidence="6">The sequence shown here is derived from an EMBL/GenBank/DDBJ whole genome shotgun (WGS) entry which is preliminary data.</text>
</comment>